<evidence type="ECO:0000313" key="2">
    <source>
        <dbReference type="Proteomes" id="UP000887013"/>
    </source>
</evidence>
<dbReference type="EMBL" id="BMAW01129202">
    <property type="protein sequence ID" value="GFU29393.1"/>
    <property type="molecule type" value="Genomic_DNA"/>
</dbReference>
<dbReference type="Proteomes" id="UP000887013">
    <property type="component" value="Unassembled WGS sequence"/>
</dbReference>
<comment type="caution">
    <text evidence="1">The sequence shown here is derived from an EMBL/GenBank/DDBJ whole genome shotgun (WGS) entry which is preliminary data.</text>
</comment>
<keyword evidence="2" id="KW-1185">Reference proteome</keyword>
<protein>
    <submittedName>
        <fullName evidence="1">Uncharacterized protein</fullName>
    </submittedName>
</protein>
<proteinExistence type="predicted"/>
<dbReference type="AlphaFoldDB" id="A0A8X6QIW7"/>
<evidence type="ECO:0000313" key="1">
    <source>
        <dbReference type="EMBL" id="GFU29393.1"/>
    </source>
</evidence>
<name>A0A8X6QIW7_NEPPI</name>
<gene>
    <name evidence="1" type="ORF">NPIL_256651</name>
</gene>
<reference evidence="1" key="1">
    <citation type="submission" date="2020-08" db="EMBL/GenBank/DDBJ databases">
        <title>Multicomponent nature underlies the extraordinary mechanical properties of spider dragline silk.</title>
        <authorList>
            <person name="Kono N."/>
            <person name="Nakamura H."/>
            <person name="Mori M."/>
            <person name="Yoshida Y."/>
            <person name="Ohtoshi R."/>
            <person name="Malay A.D."/>
            <person name="Moran D.A.P."/>
            <person name="Tomita M."/>
            <person name="Numata K."/>
            <person name="Arakawa K."/>
        </authorList>
    </citation>
    <scope>NUCLEOTIDE SEQUENCE</scope>
</reference>
<sequence length="90" mass="10610">MYPTPKKRQQCLCRRMHWVTTCSNAEVCLKATSSCLYWGQPFGRQLFHLARGAVNVRSLWNVLGRLFIFVLPLDHSLSRSIVWGRRWMNE</sequence>
<accession>A0A8X6QIW7</accession>
<organism evidence="1 2">
    <name type="scientific">Nephila pilipes</name>
    <name type="common">Giant wood spider</name>
    <name type="synonym">Nephila maculata</name>
    <dbReference type="NCBI Taxonomy" id="299642"/>
    <lineage>
        <taxon>Eukaryota</taxon>
        <taxon>Metazoa</taxon>
        <taxon>Ecdysozoa</taxon>
        <taxon>Arthropoda</taxon>
        <taxon>Chelicerata</taxon>
        <taxon>Arachnida</taxon>
        <taxon>Araneae</taxon>
        <taxon>Araneomorphae</taxon>
        <taxon>Entelegynae</taxon>
        <taxon>Araneoidea</taxon>
        <taxon>Nephilidae</taxon>
        <taxon>Nephila</taxon>
    </lineage>
</organism>